<gene>
    <name evidence="1" type="ORF">GCM10008025_24420</name>
</gene>
<organism evidence="1 2">
    <name type="scientific">Ornithinibacillus halotolerans</name>
    <dbReference type="NCBI Taxonomy" id="1274357"/>
    <lineage>
        <taxon>Bacteria</taxon>
        <taxon>Bacillati</taxon>
        <taxon>Bacillota</taxon>
        <taxon>Bacilli</taxon>
        <taxon>Bacillales</taxon>
        <taxon>Bacillaceae</taxon>
        <taxon>Ornithinibacillus</taxon>
    </lineage>
</organism>
<protein>
    <submittedName>
        <fullName evidence="1">Uncharacterized protein</fullName>
    </submittedName>
</protein>
<comment type="caution">
    <text evidence="1">The sequence shown here is derived from an EMBL/GenBank/DDBJ whole genome shotgun (WGS) entry which is preliminary data.</text>
</comment>
<evidence type="ECO:0000313" key="2">
    <source>
        <dbReference type="Proteomes" id="UP000613512"/>
    </source>
</evidence>
<accession>A0A916WAG4</accession>
<dbReference type="AlphaFoldDB" id="A0A916WAG4"/>
<reference evidence="1" key="2">
    <citation type="submission" date="2020-09" db="EMBL/GenBank/DDBJ databases">
        <authorList>
            <person name="Sun Q."/>
            <person name="Zhou Y."/>
        </authorList>
    </citation>
    <scope>NUCLEOTIDE SEQUENCE</scope>
    <source>
        <strain evidence="1">CGMCC 1.12408</strain>
    </source>
</reference>
<name>A0A916WAG4_9BACI</name>
<sequence length="83" mass="9923">MDKTVKPRIERLLYEIGYFDLEFQSITTTLDKKFVYEYIGYIDAPIFIKVLISKAEVEVMDCYLTEKHYVQSKKLSIEEFIKL</sequence>
<proteinExistence type="predicted"/>
<dbReference type="Proteomes" id="UP000613512">
    <property type="component" value="Unassembled WGS sequence"/>
</dbReference>
<dbReference type="EMBL" id="BMEY01000012">
    <property type="protein sequence ID" value="GGA80139.1"/>
    <property type="molecule type" value="Genomic_DNA"/>
</dbReference>
<evidence type="ECO:0000313" key="1">
    <source>
        <dbReference type="EMBL" id="GGA80139.1"/>
    </source>
</evidence>
<keyword evidence="2" id="KW-1185">Reference proteome</keyword>
<reference evidence="1" key="1">
    <citation type="journal article" date="2014" name="Int. J. Syst. Evol. Microbiol.">
        <title>Complete genome sequence of Corynebacterium casei LMG S-19264T (=DSM 44701T), isolated from a smear-ripened cheese.</title>
        <authorList>
            <consortium name="US DOE Joint Genome Institute (JGI-PGF)"/>
            <person name="Walter F."/>
            <person name="Albersmeier A."/>
            <person name="Kalinowski J."/>
            <person name="Ruckert C."/>
        </authorList>
    </citation>
    <scope>NUCLEOTIDE SEQUENCE</scope>
    <source>
        <strain evidence="1">CGMCC 1.12408</strain>
    </source>
</reference>